<dbReference type="GO" id="GO:0046982">
    <property type="term" value="F:protein heterodimerization activity"/>
    <property type="evidence" value="ECO:0007669"/>
    <property type="project" value="InterPro"/>
</dbReference>
<dbReference type="EMBL" id="HBFX01009367">
    <property type="protein sequence ID" value="CAD8951024.1"/>
    <property type="molecule type" value="Transcribed_RNA"/>
</dbReference>
<accession>A0A6U4TC86</accession>
<evidence type="ECO:0008006" key="3">
    <source>
        <dbReference type="Google" id="ProtNLM"/>
    </source>
</evidence>
<name>A0A6U4TC86_HEMAN</name>
<evidence type="ECO:0000313" key="2">
    <source>
        <dbReference type="EMBL" id="CAD8951024.1"/>
    </source>
</evidence>
<organism evidence="2">
    <name type="scientific">Hemiselmis andersenii</name>
    <name type="common">Cryptophyte alga</name>
    <dbReference type="NCBI Taxonomy" id="464988"/>
    <lineage>
        <taxon>Eukaryota</taxon>
        <taxon>Cryptophyceae</taxon>
        <taxon>Cryptomonadales</taxon>
        <taxon>Hemiselmidaceae</taxon>
        <taxon>Hemiselmis</taxon>
    </lineage>
</organism>
<dbReference type="EMBL" id="HBFK01040525">
    <property type="protein sequence ID" value="CAD8758125.1"/>
    <property type="molecule type" value="Transcribed_RNA"/>
</dbReference>
<dbReference type="Gene3D" id="1.10.20.10">
    <property type="entry name" value="Histone, subunit A"/>
    <property type="match status" value="1"/>
</dbReference>
<protein>
    <recommendedName>
        <fullName evidence="3">Transcription factor CBF/NF-Y/archaeal histone domain-containing protein</fullName>
    </recommendedName>
</protein>
<dbReference type="AlphaFoldDB" id="A0A6U4TC86"/>
<gene>
    <name evidence="2" type="ORF">HAND00432_LOCUS5559</name>
    <name evidence="1" type="ORF">HAND1043_LOCUS24639</name>
</gene>
<dbReference type="InterPro" id="IPR009072">
    <property type="entry name" value="Histone-fold"/>
</dbReference>
<proteinExistence type="predicted"/>
<evidence type="ECO:0000313" key="1">
    <source>
        <dbReference type="EMBL" id="CAD8758125.1"/>
    </source>
</evidence>
<reference evidence="2" key="1">
    <citation type="submission" date="2021-01" db="EMBL/GenBank/DDBJ databases">
        <authorList>
            <person name="Corre E."/>
            <person name="Pelletier E."/>
            <person name="Niang G."/>
            <person name="Scheremetjew M."/>
            <person name="Finn R."/>
            <person name="Kale V."/>
            <person name="Holt S."/>
            <person name="Cochrane G."/>
            <person name="Meng A."/>
            <person name="Brown T."/>
            <person name="Cohen L."/>
        </authorList>
    </citation>
    <scope>NUCLEOTIDE SEQUENCE</scope>
    <source>
        <strain evidence="1">CCMP441</strain>
        <strain evidence="2">CCMP644</strain>
    </source>
</reference>
<dbReference type="SUPFAM" id="SSF47113">
    <property type="entry name" value="Histone-fold"/>
    <property type="match status" value="1"/>
</dbReference>
<sequence length="126" mass="14383">MVKRPLQQASWGDAESSFALERIVTEVLPPGCSMTDQAMEDLHSLLWAYLGSLVESGTTKIDREGRKAFSTDDVMYSVDWSGFNRYTKTLQAHHSVIIKAEDDRKHRERAKKRALMIEQGLDPDER</sequence>